<protein>
    <submittedName>
        <fullName evidence="2">Iron ABC transporter ATP-binding protein</fullName>
    </submittedName>
</protein>
<keyword evidence="2" id="KW-0547">Nucleotide-binding</keyword>
<evidence type="ECO:0000313" key="3">
    <source>
        <dbReference type="Proteomes" id="UP001596306"/>
    </source>
</evidence>
<gene>
    <name evidence="2" type="ORF">ACFQB0_14990</name>
</gene>
<evidence type="ECO:0000256" key="1">
    <source>
        <dbReference type="SAM" id="MobiDB-lite"/>
    </source>
</evidence>
<feature type="region of interest" description="Disordered" evidence="1">
    <location>
        <begin position="36"/>
        <end position="70"/>
    </location>
</feature>
<dbReference type="EMBL" id="JBHSTP010000004">
    <property type="protein sequence ID" value="MFC6357415.1"/>
    <property type="molecule type" value="Genomic_DNA"/>
</dbReference>
<reference evidence="3" key="1">
    <citation type="journal article" date="2019" name="Int. J. Syst. Evol. Microbiol.">
        <title>The Global Catalogue of Microorganisms (GCM) 10K type strain sequencing project: providing services to taxonomists for standard genome sequencing and annotation.</title>
        <authorList>
            <consortium name="The Broad Institute Genomics Platform"/>
            <consortium name="The Broad Institute Genome Sequencing Center for Infectious Disease"/>
            <person name="Wu L."/>
            <person name="Ma J."/>
        </authorList>
    </citation>
    <scope>NUCLEOTIDE SEQUENCE [LARGE SCALE GENOMIC DNA]</scope>
    <source>
        <strain evidence="3">CCUG 43304</strain>
    </source>
</reference>
<feature type="compositionally biased region" description="Low complexity" evidence="1">
    <location>
        <begin position="36"/>
        <end position="49"/>
    </location>
</feature>
<dbReference type="GO" id="GO:0005524">
    <property type="term" value="F:ATP binding"/>
    <property type="evidence" value="ECO:0007669"/>
    <property type="project" value="UniProtKB-KW"/>
</dbReference>
<sequence length="207" mass="21045">MVTLTPGTAARRARIGLALVPAIVAIGLLAACTPGTTPTASPTAAPSDGPSDRPSADPEPTPVPAGTPIPLSCEQLLTADDVYAFNPNFGTAPDYSPTSGSGAAAAVDDKGLACGWLNQTSGELIEIAVAKPSEQQLSTRKNDAAVESSAVPTYGTPPEVDGFFTKRAGSGEAQVFRGKYWVVASSPAFFEPGDVQPLIAAVLSHLP</sequence>
<keyword evidence="2" id="KW-0067">ATP-binding</keyword>
<dbReference type="Proteomes" id="UP001596306">
    <property type="component" value="Unassembled WGS sequence"/>
</dbReference>
<name>A0ABW1VL48_9MICO</name>
<evidence type="ECO:0000313" key="2">
    <source>
        <dbReference type="EMBL" id="MFC6357415.1"/>
    </source>
</evidence>
<keyword evidence="3" id="KW-1185">Reference proteome</keyword>
<accession>A0ABW1VL48</accession>
<comment type="caution">
    <text evidence="2">The sequence shown here is derived from an EMBL/GenBank/DDBJ whole genome shotgun (WGS) entry which is preliminary data.</text>
</comment>
<organism evidence="2 3">
    <name type="scientific">Luethyella okanaganae</name>
    <dbReference type="NCBI Taxonomy" id="69372"/>
    <lineage>
        <taxon>Bacteria</taxon>
        <taxon>Bacillati</taxon>
        <taxon>Actinomycetota</taxon>
        <taxon>Actinomycetes</taxon>
        <taxon>Micrococcales</taxon>
        <taxon>Microbacteriaceae</taxon>
        <taxon>Luethyella</taxon>
    </lineage>
</organism>
<proteinExistence type="predicted"/>
<dbReference type="RefSeq" id="WP_386733212.1">
    <property type="nucleotide sequence ID" value="NZ_JBHSTP010000004.1"/>
</dbReference>
<feature type="compositionally biased region" description="Pro residues" evidence="1">
    <location>
        <begin position="57"/>
        <end position="67"/>
    </location>
</feature>